<organism evidence="2 3">
    <name type="scientific">Eutypa lata (strain UCR-EL1)</name>
    <name type="common">Grapevine dieback disease fungus</name>
    <name type="synonym">Eutypa armeniacae</name>
    <dbReference type="NCBI Taxonomy" id="1287681"/>
    <lineage>
        <taxon>Eukaryota</taxon>
        <taxon>Fungi</taxon>
        <taxon>Dikarya</taxon>
        <taxon>Ascomycota</taxon>
        <taxon>Pezizomycotina</taxon>
        <taxon>Sordariomycetes</taxon>
        <taxon>Xylariomycetidae</taxon>
        <taxon>Xylariales</taxon>
        <taxon>Diatrypaceae</taxon>
        <taxon>Eutypa</taxon>
    </lineage>
</organism>
<dbReference type="EMBL" id="KB705687">
    <property type="protein sequence ID" value="EMR71186.1"/>
    <property type="molecule type" value="Genomic_DNA"/>
</dbReference>
<evidence type="ECO:0000256" key="1">
    <source>
        <dbReference type="SAM" id="Phobius"/>
    </source>
</evidence>
<feature type="transmembrane region" description="Helical" evidence="1">
    <location>
        <begin position="12"/>
        <end position="33"/>
    </location>
</feature>
<keyword evidence="3" id="KW-1185">Reference proteome</keyword>
<dbReference type="AlphaFoldDB" id="M7TMR4"/>
<keyword evidence="1" id="KW-0472">Membrane</keyword>
<dbReference type="OrthoDB" id="6133115at2759"/>
<feature type="transmembrane region" description="Helical" evidence="1">
    <location>
        <begin position="54"/>
        <end position="75"/>
    </location>
</feature>
<gene>
    <name evidence="2" type="ORF">UCREL1_1778</name>
</gene>
<protein>
    <submittedName>
        <fullName evidence="2">Uncharacterized protein</fullName>
    </submittedName>
</protein>
<reference evidence="3" key="1">
    <citation type="journal article" date="2013" name="Genome Announc.">
        <title>Draft genome sequence of the grapevine dieback fungus Eutypa lata UCR-EL1.</title>
        <authorList>
            <person name="Blanco-Ulate B."/>
            <person name="Rolshausen P.E."/>
            <person name="Cantu D."/>
        </authorList>
    </citation>
    <scope>NUCLEOTIDE SEQUENCE [LARGE SCALE GENOMIC DNA]</scope>
    <source>
        <strain evidence="3">UCR-EL1</strain>
    </source>
</reference>
<sequence length="114" mass="12461">MPEDVPLIDSNFHSTLSQTVASLAGLFAIVAGLRRPRLGHKKKKWKIESKFPKTFVVLLCVSVLSGFASVVVYPWQSPSSIPLAFVSNMAQNVATSLIVQGSSDKIMELEMRQG</sequence>
<evidence type="ECO:0000313" key="2">
    <source>
        <dbReference type="EMBL" id="EMR71186.1"/>
    </source>
</evidence>
<dbReference type="eggNOG" id="ENOG502T9V5">
    <property type="taxonomic scope" value="Eukaryota"/>
</dbReference>
<accession>M7TMR4</accession>
<proteinExistence type="predicted"/>
<keyword evidence="1" id="KW-1133">Transmembrane helix</keyword>
<name>M7TMR4_EUTLA</name>
<keyword evidence="1" id="KW-0812">Transmembrane</keyword>
<evidence type="ECO:0000313" key="3">
    <source>
        <dbReference type="Proteomes" id="UP000012174"/>
    </source>
</evidence>
<dbReference type="HOGENOM" id="CLU_2121058_0_0_1"/>
<dbReference type="Proteomes" id="UP000012174">
    <property type="component" value="Unassembled WGS sequence"/>
</dbReference>
<dbReference type="KEGG" id="ela:UCREL1_1778"/>